<dbReference type="EMBL" id="NBIV01000021">
    <property type="protein sequence ID" value="PXF47658.1"/>
    <property type="molecule type" value="Genomic_DNA"/>
</dbReference>
<evidence type="ECO:0000313" key="1">
    <source>
        <dbReference type="EMBL" id="PXF47658.1"/>
    </source>
</evidence>
<keyword evidence="2" id="KW-1185">Reference proteome</keyword>
<dbReference type="Proteomes" id="UP000247409">
    <property type="component" value="Unassembled WGS sequence"/>
</dbReference>
<organism evidence="1 2">
    <name type="scientific">Gracilariopsis chorda</name>
    <dbReference type="NCBI Taxonomy" id="448386"/>
    <lineage>
        <taxon>Eukaryota</taxon>
        <taxon>Rhodophyta</taxon>
        <taxon>Florideophyceae</taxon>
        <taxon>Rhodymeniophycidae</taxon>
        <taxon>Gracilariales</taxon>
        <taxon>Gracilariaceae</taxon>
        <taxon>Gracilariopsis</taxon>
    </lineage>
</organism>
<evidence type="ECO:0000313" key="2">
    <source>
        <dbReference type="Proteomes" id="UP000247409"/>
    </source>
</evidence>
<reference evidence="1 2" key="1">
    <citation type="journal article" date="2018" name="Mol. Biol. Evol.">
        <title>Analysis of the draft genome of the red seaweed Gracilariopsis chorda provides insights into genome size evolution in Rhodophyta.</title>
        <authorList>
            <person name="Lee J."/>
            <person name="Yang E.C."/>
            <person name="Graf L."/>
            <person name="Yang J.H."/>
            <person name="Qiu H."/>
            <person name="Zel Zion U."/>
            <person name="Chan C.X."/>
            <person name="Stephens T.G."/>
            <person name="Weber A.P.M."/>
            <person name="Boo G.H."/>
            <person name="Boo S.M."/>
            <person name="Kim K.M."/>
            <person name="Shin Y."/>
            <person name="Jung M."/>
            <person name="Lee S.J."/>
            <person name="Yim H.S."/>
            <person name="Lee J.H."/>
            <person name="Bhattacharya D."/>
            <person name="Yoon H.S."/>
        </authorList>
    </citation>
    <scope>NUCLEOTIDE SEQUENCE [LARGE SCALE GENOMIC DNA]</scope>
    <source>
        <strain evidence="1 2">SKKU-2015</strain>
        <tissue evidence="1">Whole body</tissue>
    </source>
</reference>
<comment type="caution">
    <text evidence="1">The sequence shown here is derived from an EMBL/GenBank/DDBJ whole genome shotgun (WGS) entry which is preliminary data.</text>
</comment>
<accession>A0A2V3IZT9</accession>
<gene>
    <name evidence="1" type="ORF">BWQ96_02520</name>
</gene>
<name>A0A2V3IZT9_9FLOR</name>
<dbReference type="AlphaFoldDB" id="A0A2V3IZT9"/>
<proteinExistence type="predicted"/>
<sequence>MKLSTTEKAVVIGVSLVGMGVAASAALIEYFDIPTTTPESTETKEKVFEIRVPASKEELIKTCADGYLVVKQPLSKVIRIVGQMLVAPIALKVLDAAYNAYSEKSNSSSNKAGELMAEQQLKNDLLKAIARPE</sequence>
<protein>
    <submittedName>
        <fullName evidence="1">Uncharacterized protein</fullName>
    </submittedName>
</protein>